<feature type="active site" description="Proton donor" evidence="8">
    <location>
        <position position="65"/>
    </location>
</feature>
<evidence type="ECO:0000313" key="10">
    <source>
        <dbReference type="EMBL" id="MDR6227170.1"/>
    </source>
</evidence>
<proteinExistence type="inferred from homology"/>
<feature type="binding site" evidence="8">
    <location>
        <begin position="202"/>
        <end position="203"/>
    </location>
    <ligand>
        <name>substrate</name>
    </ligand>
</feature>
<evidence type="ECO:0000256" key="7">
    <source>
        <dbReference type="ARBA" id="ARBA00051712"/>
    </source>
</evidence>
<keyword evidence="11" id="KW-1185">Reference proteome</keyword>
<dbReference type="Proteomes" id="UP001185012">
    <property type="component" value="Unassembled WGS sequence"/>
</dbReference>
<dbReference type="PANTHER" id="PTHR31689">
    <property type="entry name" value="DIAMINOPIMELATE EPIMERASE, CHLOROPLASTIC"/>
    <property type="match status" value="1"/>
</dbReference>
<dbReference type="GO" id="GO:0008837">
    <property type="term" value="F:diaminopimelate epimerase activity"/>
    <property type="evidence" value="ECO:0007669"/>
    <property type="project" value="UniProtKB-EC"/>
</dbReference>
<dbReference type="SUPFAM" id="SSF54506">
    <property type="entry name" value="Diaminopimelate epimerase-like"/>
    <property type="match status" value="2"/>
</dbReference>
<comment type="function">
    <text evidence="8">Catalyzes the stereoinversion of LL-2,6-diaminopimelate (L,L-DAP) to meso-diaminopimelate (meso-DAP), a precursor of L-lysine and an essential component of the bacterial peptidoglycan.</text>
</comment>
<feature type="binding site" evidence="8">
    <location>
        <position position="184"/>
    </location>
    <ligand>
        <name>substrate</name>
    </ligand>
</feature>
<accession>A0ABU1ITS3</accession>
<evidence type="ECO:0000256" key="2">
    <source>
        <dbReference type="ARBA" id="ARBA00010219"/>
    </source>
</evidence>
<feature type="binding site" evidence="8">
    <location>
        <position position="6"/>
    </location>
    <ligand>
        <name>substrate</name>
    </ligand>
</feature>
<comment type="subunit">
    <text evidence="8">Homodimer.</text>
</comment>
<feature type="active site" description="Proton acceptor" evidence="8">
    <location>
        <position position="211"/>
    </location>
</feature>
<dbReference type="Pfam" id="PF01678">
    <property type="entry name" value="DAP_epimerase"/>
    <property type="match status" value="2"/>
</dbReference>
<evidence type="ECO:0000313" key="11">
    <source>
        <dbReference type="Proteomes" id="UP001185012"/>
    </source>
</evidence>
<name>A0ABU1ITS3_9BACL</name>
<dbReference type="EC" id="5.1.1.7" evidence="3 8"/>
<keyword evidence="8" id="KW-0963">Cytoplasm</keyword>
<comment type="catalytic activity">
    <reaction evidence="7 8">
        <text>(2S,6S)-2,6-diaminopimelate = meso-2,6-diaminopimelate</text>
        <dbReference type="Rhea" id="RHEA:15393"/>
        <dbReference type="ChEBI" id="CHEBI:57609"/>
        <dbReference type="ChEBI" id="CHEBI:57791"/>
        <dbReference type="EC" id="5.1.1.7"/>
    </reaction>
</comment>
<comment type="caution">
    <text evidence="10">The sequence shown here is derived from an EMBL/GenBank/DDBJ whole genome shotgun (WGS) entry which is preliminary data.</text>
</comment>
<evidence type="ECO:0000256" key="6">
    <source>
        <dbReference type="ARBA" id="ARBA00023235"/>
    </source>
</evidence>
<feature type="site" description="Could be important to modulate the pK values of the two catalytic cysteine residues" evidence="8">
    <location>
        <position position="153"/>
    </location>
</feature>
<sequence length="268" mass="29260">MHGLGNDFVVVSAAALPTEPEVLAQKVCDRHFGAGADGLVFILPSHTGDCAMRIFNADGSEPEQCGNAVRCVARYYYERISGARNEMAVETRAGIQRVWLEAGGTRVRVDMGRPILGGKQIPTTLEGETVVDQPVEADGKSFRFTGVSMGNPHAVIFVEDATRFPVDEWGPRLETHPLFPQKTNVEFVTVHSPSQLDMRVWERGVGQTWACGTGACASVVAGVLTGRTRRNVRVRLKGGDLDIDWREEDGRVYMTGPATVVFEGEWLG</sequence>
<gene>
    <name evidence="8" type="primary">dapF</name>
    <name evidence="10" type="ORF">JOE21_003185</name>
</gene>
<reference evidence="10 11" key="1">
    <citation type="submission" date="2023-07" db="EMBL/GenBank/DDBJ databases">
        <title>Genomic Encyclopedia of Type Strains, Phase IV (KMG-IV): sequencing the most valuable type-strain genomes for metagenomic binning, comparative biology and taxonomic classification.</title>
        <authorList>
            <person name="Goeker M."/>
        </authorList>
    </citation>
    <scope>NUCLEOTIDE SEQUENCE [LARGE SCALE GENOMIC DNA]</scope>
    <source>
        <strain evidence="10 11">DSM 45903</strain>
    </source>
</reference>
<evidence type="ECO:0000256" key="1">
    <source>
        <dbReference type="ARBA" id="ARBA00005196"/>
    </source>
</evidence>
<comment type="pathway">
    <text evidence="1 8">Amino-acid biosynthesis; L-lysine biosynthesis via DAP pathway; DL-2,6-diaminopimelate from LL-2,6-diaminopimelate: step 1/1.</text>
</comment>
<dbReference type="NCBIfam" id="TIGR00652">
    <property type="entry name" value="DapF"/>
    <property type="match status" value="1"/>
</dbReference>
<organism evidence="10 11">
    <name type="scientific">Desmospora profundinema</name>
    <dbReference type="NCBI Taxonomy" id="1571184"/>
    <lineage>
        <taxon>Bacteria</taxon>
        <taxon>Bacillati</taxon>
        <taxon>Bacillota</taxon>
        <taxon>Bacilli</taxon>
        <taxon>Bacillales</taxon>
        <taxon>Thermoactinomycetaceae</taxon>
        <taxon>Desmospora</taxon>
    </lineage>
</organism>
<keyword evidence="5 8" id="KW-0457">Lysine biosynthesis</keyword>
<feature type="site" description="Could be important to modulate the pK values of the two catalytic cysteine residues" evidence="8">
    <location>
        <position position="202"/>
    </location>
</feature>
<feature type="binding site" evidence="8">
    <location>
        <position position="151"/>
    </location>
    <ligand>
        <name>substrate</name>
    </ligand>
</feature>
<feature type="active site" evidence="9">
    <location>
        <position position="65"/>
    </location>
</feature>
<feature type="binding site" evidence="8">
    <location>
        <begin position="66"/>
        <end position="67"/>
    </location>
    <ligand>
        <name>substrate</name>
    </ligand>
</feature>
<evidence type="ECO:0000256" key="3">
    <source>
        <dbReference type="ARBA" id="ARBA00013080"/>
    </source>
</evidence>
<evidence type="ECO:0000256" key="4">
    <source>
        <dbReference type="ARBA" id="ARBA00022605"/>
    </source>
</evidence>
<evidence type="ECO:0000256" key="5">
    <source>
        <dbReference type="ARBA" id="ARBA00023154"/>
    </source>
</evidence>
<protein>
    <recommendedName>
        <fullName evidence="3 8">Diaminopimelate epimerase</fullName>
        <shortName evidence="8">DAP epimerase</shortName>
        <ecNumber evidence="3 8">5.1.1.7</ecNumber>
    </recommendedName>
    <alternativeName>
        <fullName evidence="8">PLP-independent amino acid racemase</fullName>
    </alternativeName>
</protein>
<comment type="caution">
    <text evidence="8">Lacks conserved residue(s) required for the propagation of feature annotation.</text>
</comment>
<dbReference type="EMBL" id="JAVDQG010000008">
    <property type="protein sequence ID" value="MDR6227170.1"/>
    <property type="molecule type" value="Genomic_DNA"/>
</dbReference>
<dbReference type="InterPro" id="IPR001653">
    <property type="entry name" value="DAP_epimerase_DapF"/>
</dbReference>
<keyword evidence="6 8" id="KW-0413">Isomerase</keyword>
<evidence type="ECO:0000256" key="9">
    <source>
        <dbReference type="PROSITE-ProRule" id="PRU10125"/>
    </source>
</evidence>
<dbReference type="PROSITE" id="PS01326">
    <property type="entry name" value="DAP_EPIMERASE"/>
    <property type="match status" value="1"/>
</dbReference>
<feature type="binding site" evidence="8">
    <location>
        <begin position="212"/>
        <end position="213"/>
    </location>
    <ligand>
        <name>substrate</name>
    </ligand>
</feature>
<keyword evidence="4 8" id="KW-0028">Amino-acid biosynthesis</keyword>
<feature type="binding site" evidence="8">
    <location>
        <position position="56"/>
    </location>
    <ligand>
        <name>substrate</name>
    </ligand>
</feature>
<dbReference type="InterPro" id="IPR018510">
    <property type="entry name" value="DAP_epimerase_AS"/>
</dbReference>
<comment type="similarity">
    <text evidence="2 8">Belongs to the diaminopimelate epimerase family.</text>
</comment>
<evidence type="ECO:0000256" key="8">
    <source>
        <dbReference type="HAMAP-Rule" id="MF_00197"/>
    </source>
</evidence>
<dbReference type="HAMAP" id="MF_00197">
    <property type="entry name" value="DAP_epimerase"/>
    <property type="match status" value="1"/>
</dbReference>
<comment type="subcellular location">
    <subcellularLocation>
        <location evidence="8">Cytoplasm</location>
    </subcellularLocation>
</comment>
<dbReference type="Gene3D" id="3.10.310.10">
    <property type="entry name" value="Diaminopimelate Epimerase, Chain A, domain 1"/>
    <property type="match status" value="2"/>
</dbReference>
<dbReference type="PANTHER" id="PTHR31689:SF0">
    <property type="entry name" value="DIAMINOPIMELATE EPIMERASE"/>
    <property type="match status" value="1"/>
</dbReference>